<dbReference type="EMBL" id="WHJC01000247">
    <property type="protein sequence ID" value="MPQ44572.1"/>
    <property type="molecule type" value="Genomic_DNA"/>
</dbReference>
<evidence type="ECO:0000256" key="1">
    <source>
        <dbReference type="SAM" id="Phobius"/>
    </source>
</evidence>
<dbReference type="GO" id="GO:0005886">
    <property type="term" value="C:plasma membrane"/>
    <property type="evidence" value="ECO:0007669"/>
    <property type="project" value="TreeGrafter"/>
</dbReference>
<dbReference type="Pfam" id="PF02698">
    <property type="entry name" value="DUF218"/>
    <property type="match status" value="1"/>
</dbReference>
<keyword evidence="1" id="KW-0812">Transmembrane</keyword>
<dbReference type="CDD" id="cd06259">
    <property type="entry name" value="YdcF-like"/>
    <property type="match status" value="1"/>
</dbReference>
<dbReference type="OrthoDB" id="9782395at2"/>
<comment type="caution">
    <text evidence="3">The sequence shown here is derived from an EMBL/GenBank/DDBJ whole genome shotgun (WGS) entry which is preliminary data.</text>
</comment>
<keyword evidence="1" id="KW-1133">Transmembrane helix</keyword>
<dbReference type="RefSeq" id="WP_152891159.1">
    <property type="nucleotide sequence ID" value="NZ_WHJC01000247.1"/>
</dbReference>
<evidence type="ECO:0000259" key="2">
    <source>
        <dbReference type="Pfam" id="PF02698"/>
    </source>
</evidence>
<keyword evidence="4" id="KW-1185">Reference proteome</keyword>
<feature type="domain" description="DUF218" evidence="2">
    <location>
        <begin position="49"/>
        <end position="166"/>
    </location>
</feature>
<name>A0A6I1MQQ7_9CLOT</name>
<organism evidence="3 4">
    <name type="scientific">Clostridium tarantellae</name>
    <dbReference type="NCBI Taxonomy" id="39493"/>
    <lineage>
        <taxon>Bacteria</taxon>
        <taxon>Bacillati</taxon>
        <taxon>Bacillota</taxon>
        <taxon>Clostridia</taxon>
        <taxon>Eubacteriales</taxon>
        <taxon>Clostridiaceae</taxon>
        <taxon>Clostridium</taxon>
    </lineage>
</organism>
<evidence type="ECO:0000313" key="3">
    <source>
        <dbReference type="EMBL" id="MPQ44572.1"/>
    </source>
</evidence>
<dbReference type="PANTHER" id="PTHR30336:SF6">
    <property type="entry name" value="INTEGRAL MEMBRANE PROTEIN"/>
    <property type="match status" value="1"/>
</dbReference>
<gene>
    <name evidence="3" type="ORF">GBZ86_12545</name>
</gene>
<sequence length="225" mass="25342">MLKIIKKIALALIGTLVIGIISVIYISDKVQDEGKKYIASIDDLPIDSDAIIVLGAGVRNDGTPSDILQDRLDTALDVHDKNISDTFLLTGDHGNVDYNEVGVMKKYIMQYGVKEHRVFLDHAGFNTYDSMYRAKEIFKVKKAIIVTNEYHLPRALYLARNMGINAYGVISDKRNYDCMASYKIREKLAQVKAYIYAKFLKPEPKFLGDEIPVDNSDGKITDDEI</sequence>
<accession>A0A6I1MQQ7</accession>
<dbReference type="Proteomes" id="UP000430345">
    <property type="component" value="Unassembled WGS sequence"/>
</dbReference>
<protein>
    <submittedName>
        <fullName evidence="3">SanA protein</fullName>
    </submittedName>
</protein>
<reference evidence="3 4" key="1">
    <citation type="submission" date="2019-10" db="EMBL/GenBank/DDBJ databases">
        <title>The Genome Sequence of Clostridium tarantellae Isolated from Fish Brain.</title>
        <authorList>
            <person name="Bano L."/>
            <person name="Kiel M."/>
            <person name="Sales G."/>
            <person name="Doxey A.C."/>
            <person name="Mansfield M.J."/>
            <person name="Schiavone M."/>
            <person name="Rossetto O."/>
            <person name="Pirazzini M."/>
            <person name="Dobrindt U."/>
            <person name="Montecucco C."/>
        </authorList>
    </citation>
    <scope>NUCLEOTIDE SEQUENCE [LARGE SCALE GENOMIC DNA]</scope>
    <source>
        <strain evidence="3 4">DSM 3997</strain>
    </source>
</reference>
<feature type="transmembrane region" description="Helical" evidence="1">
    <location>
        <begin position="7"/>
        <end position="26"/>
    </location>
</feature>
<dbReference type="PANTHER" id="PTHR30336">
    <property type="entry name" value="INNER MEMBRANE PROTEIN, PROBABLE PERMEASE"/>
    <property type="match status" value="1"/>
</dbReference>
<dbReference type="InterPro" id="IPR051599">
    <property type="entry name" value="Cell_Envelope_Assoc"/>
</dbReference>
<evidence type="ECO:0000313" key="4">
    <source>
        <dbReference type="Proteomes" id="UP000430345"/>
    </source>
</evidence>
<dbReference type="AlphaFoldDB" id="A0A6I1MQQ7"/>
<proteinExistence type="predicted"/>
<dbReference type="InterPro" id="IPR003848">
    <property type="entry name" value="DUF218"/>
</dbReference>
<keyword evidence="1" id="KW-0472">Membrane</keyword>